<dbReference type="Pfam" id="PF07980">
    <property type="entry name" value="SusD_RagB"/>
    <property type="match status" value="1"/>
</dbReference>
<dbReference type="GO" id="GO:0009279">
    <property type="term" value="C:cell outer membrane"/>
    <property type="evidence" value="ECO:0007669"/>
    <property type="project" value="UniProtKB-SubCell"/>
</dbReference>
<feature type="domain" description="RagB/SusD" evidence="7">
    <location>
        <begin position="335"/>
        <end position="426"/>
    </location>
</feature>
<keyword evidence="5" id="KW-0998">Cell outer membrane</keyword>
<keyword evidence="4" id="KW-0472">Membrane</keyword>
<dbReference type="Pfam" id="PF14322">
    <property type="entry name" value="SusD-like_3"/>
    <property type="match status" value="1"/>
</dbReference>
<feature type="domain" description="SusD-like N-terminal" evidence="8">
    <location>
        <begin position="77"/>
        <end position="230"/>
    </location>
</feature>
<sequence length="462" mass="52664">MRNNIKYRMSYLLSIFILLSSASCEKFIDTEIPSNQIGTNEVFSDVSSANAALAGLYAELWNSSMLSGDISGSAAILGTYADDLTCYSAFIQNGLVDIYNNVQIPSNSIVYNLWSRAYKHIYYANSIIDGVNKSNLISQANKERLIAEATVIRSLLYYNLSQIFDEIPYTQTTDYIYNSQLKKIPTDQLMIYLENDLKVAINLLKDDYANQERIYINKKVGELLLAKVYLTEEKSDKAEILLSQIIQSSLYTWEPDLSKVFTKTGKHILWQLKPANSTDATKEYLLFNFTTSIPTSFALADGLVNSFEQGDLRKQSWILQTIINQKMYFRPMKYKNPANSNATENSVIFRIEEAYLLYAESLANQNKILDAKTSVDKLRQRAGLSLLPTGLSKSDMLDKIIDESRHEFFAEMGHRFFDLKRLKKTDILFVSKPSWKTFHSAFPIPEKELTINPNLSPQNNGY</sequence>
<evidence type="ECO:0000256" key="4">
    <source>
        <dbReference type="ARBA" id="ARBA00023136"/>
    </source>
</evidence>
<organism evidence="9 10">
    <name type="scientific">Chryseobacterium aquaticum subsp. greenlandense</name>
    <dbReference type="NCBI Taxonomy" id="345663"/>
    <lineage>
        <taxon>Bacteria</taxon>
        <taxon>Pseudomonadati</taxon>
        <taxon>Bacteroidota</taxon>
        <taxon>Flavobacteriia</taxon>
        <taxon>Flavobacteriales</taxon>
        <taxon>Weeksellaceae</taxon>
        <taxon>Chryseobacterium group</taxon>
        <taxon>Chryseobacterium</taxon>
    </lineage>
</organism>
<evidence type="ECO:0000259" key="8">
    <source>
        <dbReference type="Pfam" id="PF14322"/>
    </source>
</evidence>
<dbReference type="InterPro" id="IPR033985">
    <property type="entry name" value="SusD-like_N"/>
</dbReference>
<evidence type="ECO:0000256" key="1">
    <source>
        <dbReference type="ARBA" id="ARBA00004442"/>
    </source>
</evidence>
<feature type="chain" id="PRO_5007094861" evidence="6">
    <location>
        <begin position="23"/>
        <end position="462"/>
    </location>
</feature>
<dbReference type="AlphaFoldDB" id="A0A101CHN6"/>
<dbReference type="InterPro" id="IPR012944">
    <property type="entry name" value="SusD_RagB_dom"/>
</dbReference>
<dbReference type="PROSITE" id="PS51257">
    <property type="entry name" value="PROKAR_LIPOPROTEIN"/>
    <property type="match status" value="1"/>
</dbReference>
<gene>
    <name evidence="9" type="ORF">AR686_07450</name>
</gene>
<dbReference type="EMBL" id="LMAI01000004">
    <property type="protein sequence ID" value="KUJ56390.1"/>
    <property type="molecule type" value="Genomic_DNA"/>
</dbReference>
<name>A0A101CHN6_9FLAO</name>
<reference evidence="9 10" key="1">
    <citation type="submission" date="2015-10" db="EMBL/GenBank/DDBJ databases">
        <title>Genome sequence of Chryseobacterium greenlandense.</title>
        <authorList>
            <person name="Newman J."/>
            <person name="Fischer K."/>
            <person name="Miller J."/>
        </authorList>
    </citation>
    <scope>NUCLEOTIDE SEQUENCE [LARGE SCALE GENOMIC DNA]</scope>
    <source>
        <strain evidence="9 10">UMB34</strain>
    </source>
</reference>
<comment type="similarity">
    <text evidence="2">Belongs to the SusD family.</text>
</comment>
<keyword evidence="3 6" id="KW-0732">Signal</keyword>
<dbReference type="InterPro" id="IPR011990">
    <property type="entry name" value="TPR-like_helical_dom_sf"/>
</dbReference>
<comment type="caution">
    <text evidence="9">The sequence shown here is derived from an EMBL/GenBank/DDBJ whole genome shotgun (WGS) entry which is preliminary data.</text>
</comment>
<dbReference type="RefSeq" id="WP_059136356.1">
    <property type="nucleotide sequence ID" value="NZ_LMAI01000004.1"/>
</dbReference>
<evidence type="ECO:0000313" key="9">
    <source>
        <dbReference type="EMBL" id="KUJ56390.1"/>
    </source>
</evidence>
<accession>A0A101CHN6</accession>
<evidence type="ECO:0000256" key="3">
    <source>
        <dbReference type="ARBA" id="ARBA00022729"/>
    </source>
</evidence>
<evidence type="ECO:0000256" key="5">
    <source>
        <dbReference type="ARBA" id="ARBA00023237"/>
    </source>
</evidence>
<evidence type="ECO:0000256" key="6">
    <source>
        <dbReference type="SAM" id="SignalP"/>
    </source>
</evidence>
<proteinExistence type="inferred from homology"/>
<comment type="subcellular location">
    <subcellularLocation>
        <location evidence="1">Cell outer membrane</location>
    </subcellularLocation>
</comment>
<evidence type="ECO:0000259" key="7">
    <source>
        <dbReference type="Pfam" id="PF07980"/>
    </source>
</evidence>
<feature type="signal peptide" evidence="6">
    <location>
        <begin position="1"/>
        <end position="22"/>
    </location>
</feature>
<evidence type="ECO:0000256" key="2">
    <source>
        <dbReference type="ARBA" id="ARBA00006275"/>
    </source>
</evidence>
<evidence type="ECO:0000313" key="10">
    <source>
        <dbReference type="Proteomes" id="UP000054388"/>
    </source>
</evidence>
<dbReference type="Proteomes" id="UP000054388">
    <property type="component" value="Unassembled WGS sequence"/>
</dbReference>
<dbReference type="Gene3D" id="1.25.40.390">
    <property type="match status" value="1"/>
</dbReference>
<dbReference type="SUPFAM" id="SSF48452">
    <property type="entry name" value="TPR-like"/>
    <property type="match status" value="1"/>
</dbReference>
<protein>
    <submittedName>
        <fullName evidence="9">Glycan metabolism protein RagB</fullName>
    </submittedName>
</protein>